<dbReference type="AlphaFoldDB" id="A0A182P8X9"/>
<organism evidence="2 3">
    <name type="scientific">Anopheles epiroticus</name>
    <dbReference type="NCBI Taxonomy" id="199890"/>
    <lineage>
        <taxon>Eukaryota</taxon>
        <taxon>Metazoa</taxon>
        <taxon>Ecdysozoa</taxon>
        <taxon>Arthropoda</taxon>
        <taxon>Hexapoda</taxon>
        <taxon>Insecta</taxon>
        <taxon>Pterygota</taxon>
        <taxon>Neoptera</taxon>
        <taxon>Endopterygota</taxon>
        <taxon>Diptera</taxon>
        <taxon>Nematocera</taxon>
        <taxon>Culicoidea</taxon>
        <taxon>Culicidae</taxon>
        <taxon>Anophelinae</taxon>
        <taxon>Anopheles</taxon>
    </lineage>
</organism>
<keyword evidence="3" id="KW-1185">Reference proteome</keyword>
<dbReference type="Pfam" id="PF07841">
    <property type="entry name" value="DM4_12"/>
    <property type="match status" value="4"/>
</dbReference>
<evidence type="ECO:0000256" key="1">
    <source>
        <dbReference type="SAM" id="MobiDB-lite"/>
    </source>
</evidence>
<evidence type="ECO:0000313" key="3">
    <source>
        <dbReference type="Proteomes" id="UP000075885"/>
    </source>
</evidence>
<feature type="compositionally biased region" description="Acidic residues" evidence="1">
    <location>
        <begin position="633"/>
        <end position="647"/>
    </location>
</feature>
<reference evidence="2" key="2">
    <citation type="submission" date="2020-05" db="UniProtKB">
        <authorList>
            <consortium name="EnsemblMetazoa"/>
        </authorList>
    </citation>
    <scope>IDENTIFICATION</scope>
    <source>
        <strain evidence="2">Epiroticus2</strain>
    </source>
</reference>
<feature type="compositionally biased region" description="Low complexity" evidence="1">
    <location>
        <begin position="75"/>
        <end position="84"/>
    </location>
</feature>
<name>A0A182P8X9_9DIPT</name>
<dbReference type="VEuPathDB" id="VectorBase:AEPI003383"/>
<feature type="region of interest" description="Disordered" evidence="1">
    <location>
        <begin position="627"/>
        <end position="675"/>
    </location>
</feature>
<evidence type="ECO:0000313" key="2">
    <source>
        <dbReference type="EnsemblMetazoa" id="AEPI003383-PA"/>
    </source>
</evidence>
<feature type="compositionally biased region" description="Basic and acidic residues" evidence="1">
    <location>
        <begin position="648"/>
        <end position="668"/>
    </location>
</feature>
<reference evidence="3" key="1">
    <citation type="submission" date="2013-03" db="EMBL/GenBank/DDBJ databases">
        <title>The Genome Sequence of Anopheles epiroticus epiroticus2.</title>
        <authorList>
            <consortium name="The Broad Institute Genomics Platform"/>
            <person name="Neafsey D.E."/>
            <person name="Howell P."/>
            <person name="Walker B."/>
            <person name="Young S.K."/>
            <person name="Zeng Q."/>
            <person name="Gargeya S."/>
            <person name="Fitzgerald M."/>
            <person name="Haas B."/>
            <person name="Abouelleil A."/>
            <person name="Allen A.W."/>
            <person name="Alvarado L."/>
            <person name="Arachchi H.M."/>
            <person name="Berlin A.M."/>
            <person name="Chapman S.B."/>
            <person name="Gainer-Dewar J."/>
            <person name="Goldberg J."/>
            <person name="Griggs A."/>
            <person name="Gujja S."/>
            <person name="Hansen M."/>
            <person name="Howarth C."/>
            <person name="Imamovic A."/>
            <person name="Ireland A."/>
            <person name="Larimer J."/>
            <person name="McCowan C."/>
            <person name="Murphy C."/>
            <person name="Pearson M."/>
            <person name="Poon T.W."/>
            <person name="Priest M."/>
            <person name="Roberts A."/>
            <person name="Saif S."/>
            <person name="Shea T."/>
            <person name="Sisk P."/>
            <person name="Sykes S."/>
            <person name="Wortman J."/>
            <person name="Nusbaum C."/>
            <person name="Birren B."/>
        </authorList>
    </citation>
    <scope>NUCLEOTIDE SEQUENCE [LARGE SCALE GENOMIC DNA]</scope>
    <source>
        <strain evidence="3">Epiroticus2</strain>
    </source>
</reference>
<dbReference type="PANTHER" id="PTHR21398:SF21">
    <property type="entry name" value="AGAP004005-PA"/>
    <property type="match status" value="1"/>
</dbReference>
<dbReference type="PANTHER" id="PTHR21398">
    <property type="entry name" value="AGAP007094-PA"/>
    <property type="match status" value="1"/>
</dbReference>
<proteinExistence type="predicted"/>
<dbReference type="SMART" id="SM00718">
    <property type="entry name" value="DM4_12"/>
    <property type="match status" value="4"/>
</dbReference>
<dbReference type="InterPro" id="IPR006631">
    <property type="entry name" value="DM4_12"/>
</dbReference>
<feature type="region of interest" description="Disordered" evidence="1">
    <location>
        <begin position="68"/>
        <end position="88"/>
    </location>
</feature>
<accession>A0A182P8X9</accession>
<protein>
    <submittedName>
        <fullName evidence="2">Uncharacterized protein</fullName>
    </submittedName>
</protein>
<sequence>MYIIREETFNLLGEYFRRGHDPATLGKLVPSKLTNCLVWQANRMPNSVEDMIIGLGCTGNPWEHLFGPSGASPMSDGQQSPSDGSDVESCYSLFSSASSEHDHQLMKIIWDEMAAISTEEDECEFCSIEPTERHYYSQHPLYLNGKVHCPVLASRVYAGSSFTMKRHERAALVFPRGSSMGYLLAIAIPLLVPGRNIYLSHNFEANYGVPSNETQYFLWYQRFKDSKFNITKAIETNRRRRSAGVQTGLSRTYFYDQLEERMELYGYNATGCMERLICEMSELPLHEHNGVFGDVLSVILRPSASLREPLPGSYYEAESRGSIEGCHRYRAFCGTDLLGLVSTILFALAVPLDIPSRNIFMSYNFEGNYNSPADANIFTEGFANYIKGIVEPLTAPSRPVESFGIRKRSAREGLTTRAPNTPQITRRQIYRMLQNHLQRQHYQGKKCLQRMICEAALHPFSEANGVVGDVVQLLLSPSTSKDESLPEEYFIAEQAGQYGSCDRYRQDCPQDPLAINATTDSRDASREEGRLLVRGKPVLVYPETAPTRHQLISGIGVPVQGISRSVVFGWVLKAQYYLPSKPENYEPINLENWNESRRALPDRTRRSIERYEVDNVRIRVEPLPVQEMPSNAVEEEDDDYYYEENETEGDREPGRGQDGGKDHAESKEQGTVPDDYDVSKGRWMVYKALEGLSSGYGFGGRACVLRSICEAAEIQFTHTGGVFAELLHIMFSPSTTKESVSEHLDNEYYRAEQLGRSGAPCAKLFRECSTSLLDMFSGVHDLHPLSYFLGVLLLPLTTADFIPWLIVPETAPTRHQLISGIGIPVGTPESITSGWVIKAQYFLPTKVDDLKPQLWENWNDSRRAVARRDLSGVMGDVPLTKLPIARGHERYVVDSVPAREEPLDTAGEQEDDFDDGDDSYWKDAEDEQILHSSEDGALWPAAKEIDPAQLDGYSTEQSRWTTYRAMERLSESYGLPGRACVLRSVCESAAAPFTHTGGIFAELLHIVFAPSSTEEPLSEHRDNEYFRAEQLGRSGAPCERLFSECAHSLLDIFTGVHDPDTNTMRLLHDEVRAFLMRK</sequence>
<dbReference type="EnsemblMetazoa" id="AEPI003383-RA">
    <property type="protein sequence ID" value="AEPI003383-PA"/>
    <property type="gene ID" value="AEPI003383"/>
</dbReference>
<dbReference type="Proteomes" id="UP000075885">
    <property type="component" value="Unassembled WGS sequence"/>
</dbReference>